<sequence>MKNIIAFFLLINALVLNDAHAQQTSAGKLRGSFDKYLEHNFQEKIYMHTDKDAYLAGEIIWFKIYNVEAYTNRPVEVSKVAYVELLDSQNKAVLQAKVKLQDGQGSGTLYAPVNLPSGSYILRSYTSWMKNADAAYYFHKSLDIYNTLKEEPLEPHTKAGSFALRFFPEGGNLVSGLTSKVAFKAVDENGNNFPFKAIVLNSANDTVASFSSTKTGIGSFEFTPNSKQTYKAIVKPLAASAFTVLLPQIFENGAVMSLKNDGSNISVSLQNKLQQQGMFTLFVHSGHKTVFVKTVGAQGPESSFTVPLDSLGAGISHFTLFGPNGNALCERLFFKKPTNLLNINLRTNQPNYTPREKVRLHIEQKNSIGLPAGSKFSVSVYKADTVANYEDIVTSLWLTSELKGKIKNASWYLSEASAEDIDKLMLTHGWRRFKWEDVLQEKEHQPKYLPEVDGHIVSGRLSSTLSNVSVANRMAFLSVPGRNYRFYTSSSNSNGEINFYTRDFYGGNEVIAQTDFRTDSLLHIEINSPYSSLFASGIDGVFNYSPNQHSLLQRSVATQVNNIYFSKYLNKETARQADTSFFYSKPDKIYKLDDYVRFTTMEEVLREYVPEVMVSQRKKNYQLTVFDTKLNAFHNGAPFALLDGVPIFDDGNTVIATDPRKLQRIEIVDGSYLYGRNSFSGILSLHSYKGDMAGYQLPKTALVIDYDGLQKERQFYSPMYNGDTANRTHMPDYRTTLFWEPHRQIGKNGETELEFYTSDLEGAYVINVQALSENGEAGSAIASFKILKEQ</sequence>
<accession>A0A419S2U4</accession>
<feature type="chain" id="PRO_5019460695" description="Macroglobulin domain-containing protein" evidence="1">
    <location>
        <begin position="22"/>
        <end position="790"/>
    </location>
</feature>
<keyword evidence="3" id="KW-1185">Reference proteome</keyword>
<feature type="signal peptide" evidence="1">
    <location>
        <begin position="1"/>
        <end position="21"/>
    </location>
</feature>
<organism evidence="2 3">
    <name type="scientific">Pelobium manganitolerans</name>
    <dbReference type="NCBI Taxonomy" id="1842495"/>
    <lineage>
        <taxon>Bacteria</taxon>
        <taxon>Pseudomonadati</taxon>
        <taxon>Bacteroidota</taxon>
        <taxon>Sphingobacteriia</taxon>
        <taxon>Sphingobacteriales</taxon>
        <taxon>Sphingobacteriaceae</taxon>
        <taxon>Pelobium</taxon>
    </lineage>
</organism>
<evidence type="ECO:0000256" key="1">
    <source>
        <dbReference type="SAM" id="SignalP"/>
    </source>
</evidence>
<dbReference type="Gene3D" id="2.170.130.10">
    <property type="entry name" value="TonB-dependent receptor, plug domain"/>
    <property type="match status" value="1"/>
</dbReference>
<dbReference type="Gene3D" id="2.60.40.1930">
    <property type="match status" value="1"/>
</dbReference>
<name>A0A419S2U4_9SPHI</name>
<dbReference type="EMBL" id="MBTA01000028">
    <property type="protein sequence ID" value="RKD13315.1"/>
    <property type="molecule type" value="Genomic_DNA"/>
</dbReference>
<comment type="caution">
    <text evidence="2">The sequence shown here is derived from an EMBL/GenBank/DDBJ whole genome shotgun (WGS) entry which is preliminary data.</text>
</comment>
<dbReference type="RefSeq" id="WP_120182962.1">
    <property type="nucleotide sequence ID" value="NZ_MBTA01000028.1"/>
</dbReference>
<dbReference type="InterPro" id="IPR037066">
    <property type="entry name" value="Plug_dom_sf"/>
</dbReference>
<reference evidence="2 3" key="1">
    <citation type="submission" date="2016-07" db="EMBL/GenBank/DDBJ databases">
        <title>Genome of Pelobium manganitolerans.</title>
        <authorList>
            <person name="Wu S."/>
            <person name="Wang G."/>
        </authorList>
    </citation>
    <scope>NUCLEOTIDE SEQUENCE [LARGE SCALE GENOMIC DNA]</scope>
    <source>
        <strain evidence="2 3">YS-25</strain>
    </source>
</reference>
<dbReference type="OrthoDB" id="609485at2"/>
<proteinExistence type="predicted"/>
<evidence type="ECO:0000313" key="3">
    <source>
        <dbReference type="Proteomes" id="UP000283433"/>
    </source>
</evidence>
<protein>
    <recommendedName>
        <fullName evidence="4">Macroglobulin domain-containing protein</fullName>
    </recommendedName>
</protein>
<dbReference type="Proteomes" id="UP000283433">
    <property type="component" value="Unassembled WGS sequence"/>
</dbReference>
<keyword evidence="1" id="KW-0732">Signal</keyword>
<dbReference type="AlphaFoldDB" id="A0A419S2U4"/>
<gene>
    <name evidence="2" type="ORF">BCY91_10940</name>
</gene>
<evidence type="ECO:0008006" key="4">
    <source>
        <dbReference type="Google" id="ProtNLM"/>
    </source>
</evidence>
<evidence type="ECO:0000313" key="2">
    <source>
        <dbReference type="EMBL" id="RKD13315.1"/>
    </source>
</evidence>